<dbReference type="Gramene" id="PSS30368">
    <property type="protein sequence ID" value="PSS30368"/>
    <property type="gene ID" value="CEY00_Acc05658"/>
</dbReference>
<protein>
    <submittedName>
        <fullName evidence="2">SWI/SNF complex subunit SWI3C like</fullName>
    </submittedName>
</protein>
<keyword evidence="1" id="KW-0472">Membrane</keyword>
<dbReference type="InParanoid" id="A0A2R6RK18"/>
<name>A0A2R6RK18_ACTCC</name>
<comment type="caution">
    <text evidence="2">The sequence shown here is derived from an EMBL/GenBank/DDBJ whole genome shotgun (WGS) entry which is preliminary data.</text>
</comment>
<keyword evidence="3" id="KW-1185">Reference proteome</keyword>
<keyword evidence="1" id="KW-0812">Transmembrane</keyword>
<dbReference type="Proteomes" id="UP000241394">
    <property type="component" value="Chromosome LG5"/>
</dbReference>
<dbReference type="EMBL" id="NKQK01000005">
    <property type="protein sequence ID" value="PSS30368.1"/>
    <property type="molecule type" value="Genomic_DNA"/>
</dbReference>
<evidence type="ECO:0000256" key="1">
    <source>
        <dbReference type="SAM" id="Phobius"/>
    </source>
</evidence>
<evidence type="ECO:0000313" key="3">
    <source>
        <dbReference type="Proteomes" id="UP000241394"/>
    </source>
</evidence>
<evidence type="ECO:0000313" key="2">
    <source>
        <dbReference type="EMBL" id="PSS30368.1"/>
    </source>
</evidence>
<feature type="transmembrane region" description="Helical" evidence="1">
    <location>
        <begin position="127"/>
        <end position="149"/>
    </location>
</feature>
<dbReference type="OMA" id="WWTLPHL"/>
<reference evidence="2 3" key="1">
    <citation type="submission" date="2017-07" db="EMBL/GenBank/DDBJ databases">
        <title>An improved, manually edited Actinidia chinensis var. chinensis (kiwifruit) genome highlights the challenges associated with draft genomes and gene prediction in plants.</title>
        <authorList>
            <person name="Pilkington S."/>
            <person name="Crowhurst R."/>
            <person name="Hilario E."/>
            <person name="Nardozza S."/>
            <person name="Fraser L."/>
            <person name="Peng Y."/>
            <person name="Gunaseelan K."/>
            <person name="Simpson R."/>
            <person name="Tahir J."/>
            <person name="Deroles S."/>
            <person name="Templeton K."/>
            <person name="Luo Z."/>
            <person name="Davy M."/>
            <person name="Cheng C."/>
            <person name="Mcneilage M."/>
            <person name="Scaglione D."/>
            <person name="Liu Y."/>
            <person name="Zhang Q."/>
            <person name="Datson P."/>
            <person name="De Silva N."/>
            <person name="Gardiner S."/>
            <person name="Bassett H."/>
            <person name="Chagne D."/>
            <person name="Mccallum J."/>
            <person name="Dzierzon H."/>
            <person name="Deng C."/>
            <person name="Wang Y.-Y."/>
            <person name="Barron N."/>
            <person name="Manako K."/>
            <person name="Bowen J."/>
            <person name="Foster T."/>
            <person name="Erridge Z."/>
            <person name="Tiffin H."/>
            <person name="Waite C."/>
            <person name="Davies K."/>
            <person name="Grierson E."/>
            <person name="Laing W."/>
            <person name="Kirk R."/>
            <person name="Chen X."/>
            <person name="Wood M."/>
            <person name="Montefiori M."/>
            <person name="Brummell D."/>
            <person name="Schwinn K."/>
            <person name="Catanach A."/>
            <person name="Fullerton C."/>
            <person name="Li D."/>
            <person name="Meiyalaghan S."/>
            <person name="Nieuwenhuizen N."/>
            <person name="Read N."/>
            <person name="Prakash R."/>
            <person name="Hunter D."/>
            <person name="Zhang H."/>
            <person name="Mckenzie M."/>
            <person name="Knabel M."/>
            <person name="Harris A."/>
            <person name="Allan A."/>
            <person name="Chen A."/>
            <person name="Janssen B."/>
            <person name="Plunkett B."/>
            <person name="Dwamena C."/>
            <person name="Voogd C."/>
            <person name="Leif D."/>
            <person name="Lafferty D."/>
            <person name="Souleyre E."/>
            <person name="Varkonyi-Gasic E."/>
            <person name="Gambi F."/>
            <person name="Hanley J."/>
            <person name="Yao J.-L."/>
            <person name="Cheung J."/>
            <person name="David K."/>
            <person name="Warren B."/>
            <person name="Marsh K."/>
            <person name="Snowden K."/>
            <person name="Lin-Wang K."/>
            <person name="Brian L."/>
            <person name="Martinez-Sanchez M."/>
            <person name="Wang M."/>
            <person name="Ileperuma N."/>
            <person name="Macnee N."/>
            <person name="Campin R."/>
            <person name="Mcatee P."/>
            <person name="Drummond R."/>
            <person name="Espley R."/>
            <person name="Ireland H."/>
            <person name="Wu R."/>
            <person name="Atkinson R."/>
            <person name="Karunairetnam S."/>
            <person name="Bulley S."/>
            <person name="Chunkath S."/>
            <person name="Hanley Z."/>
            <person name="Storey R."/>
            <person name="Thrimawithana A."/>
            <person name="Thomson S."/>
            <person name="David C."/>
            <person name="Testolin R."/>
        </authorList>
    </citation>
    <scope>NUCLEOTIDE SEQUENCE [LARGE SCALE GENOMIC DNA]</scope>
    <source>
        <strain evidence="3">cv. Red5</strain>
        <tissue evidence="2">Young leaf</tissue>
    </source>
</reference>
<sequence length="259" mass="29617">MAITGRFFLQPIRASLSSITSLSRSRLPFCEKFEPLKRCVKGIESSVGNQVSNSHWNLCSIRRFYANNCCKSGCKFVMGSVIGASVVYGSIFLGPRVAYAMNGFDMLGIDHHSELPNYSETEEDPHIFLALAFARKLVMPIFLFITVLMNWDHPIVLAAKMILILVGTKPRPFSVYLFIEQLRRQIIRQQPFLYKFKSLYAKKVEVEDYAFLCLARVELKDQKLTLIGVLGSWWVLPQSSCRRAFSDLRNKVLQNCTRN</sequence>
<dbReference type="OrthoDB" id="748084at2759"/>
<accession>A0A2R6RK18</accession>
<keyword evidence="1" id="KW-1133">Transmembrane helix</keyword>
<organism evidence="2 3">
    <name type="scientific">Actinidia chinensis var. chinensis</name>
    <name type="common">Chinese soft-hair kiwi</name>
    <dbReference type="NCBI Taxonomy" id="1590841"/>
    <lineage>
        <taxon>Eukaryota</taxon>
        <taxon>Viridiplantae</taxon>
        <taxon>Streptophyta</taxon>
        <taxon>Embryophyta</taxon>
        <taxon>Tracheophyta</taxon>
        <taxon>Spermatophyta</taxon>
        <taxon>Magnoliopsida</taxon>
        <taxon>eudicotyledons</taxon>
        <taxon>Gunneridae</taxon>
        <taxon>Pentapetalae</taxon>
        <taxon>asterids</taxon>
        <taxon>Ericales</taxon>
        <taxon>Actinidiaceae</taxon>
        <taxon>Actinidia</taxon>
    </lineage>
</organism>
<proteinExistence type="predicted"/>
<gene>
    <name evidence="2" type="ORF">CEY00_Acc05658</name>
</gene>
<dbReference type="AlphaFoldDB" id="A0A2R6RK18"/>
<reference evidence="3" key="2">
    <citation type="journal article" date="2018" name="BMC Genomics">
        <title>A manually annotated Actinidia chinensis var. chinensis (kiwifruit) genome highlights the challenges associated with draft genomes and gene prediction in plants.</title>
        <authorList>
            <person name="Pilkington S.M."/>
            <person name="Crowhurst R."/>
            <person name="Hilario E."/>
            <person name="Nardozza S."/>
            <person name="Fraser L."/>
            <person name="Peng Y."/>
            <person name="Gunaseelan K."/>
            <person name="Simpson R."/>
            <person name="Tahir J."/>
            <person name="Deroles S.C."/>
            <person name="Templeton K."/>
            <person name="Luo Z."/>
            <person name="Davy M."/>
            <person name="Cheng C."/>
            <person name="McNeilage M."/>
            <person name="Scaglione D."/>
            <person name="Liu Y."/>
            <person name="Zhang Q."/>
            <person name="Datson P."/>
            <person name="De Silva N."/>
            <person name="Gardiner S.E."/>
            <person name="Bassett H."/>
            <person name="Chagne D."/>
            <person name="McCallum J."/>
            <person name="Dzierzon H."/>
            <person name="Deng C."/>
            <person name="Wang Y.Y."/>
            <person name="Barron L."/>
            <person name="Manako K."/>
            <person name="Bowen J."/>
            <person name="Foster T.M."/>
            <person name="Erridge Z.A."/>
            <person name="Tiffin H."/>
            <person name="Waite C.N."/>
            <person name="Davies K.M."/>
            <person name="Grierson E.P."/>
            <person name="Laing W.A."/>
            <person name="Kirk R."/>
            <person name="Chen X."/>
            <person name="Wood M."/>
            <person name="Montefiori M."/>
            <person name="Brummell D.A."/>
            <person name="Schwinn K.E."/>
            <person name="Catanach A."/>
            <person name="Fullerton C."/>
            <person name="Li D."/>
            <person name="Meiyalaghan S."/>
            <person name="Nieuwenhuizen N."/>
            <person name="Read N."/>
            <person name="Prakash R."/>
            <person name="Hunter D."/>
            <person name="Zhang H."/>
            <person name="McKenzie M."/>
            <person name="Knabel M."/>
            <person name="Harris A."/>
            <person name="Allan A.C."/>
            <person name="Gleave A."/>
            <person name="Chen A."/>
            <person name="Janssen B.J."/>
            <person name="Plunkett B."/>
            <person name="Ampomah-Dwamena C."/>
            <person name="Voogd C."/>
            <person name="Leif D."/>
            <person name="Lafferty D."/>
            <person name="Souleyre E.J.F."/>
            <person name="Varkonyi-Gasic E."/>
            <person name="Gambi F."/>
            <person name="Hanley J."/>
            <person name="Yao J.L."/>
            <person name="Cheung J."/>
            <person name="David K.M."/>
            <person name="Warren B."/>
            <person name="Marsh K."/>
            <person name="Snowden K.C."/>
            <person name="Lin-Wang K."/>
            <person name="Brian L."/>
            <person name="Martinez-Sanchez M."/>
            <person name="Wang M."/>
            <person name="Ileperuma N."/>
            <person name="Macnee N."/>
            <person name="Campin R."/>
            <person name="McAtee P."/>
            <person name="Drummond R.S.M."/>
            <person name="Espley R.V."/>
            <person name="Ireland H.S."/>
            <person name="Wu R."/>
            <person name="Atkinson R.G."/>
            <person name="Karunairetnam S."/>
            <person name="Bulley S."/>
            <person name="Chunkath S."/>
            <person name="Hanley Z."/>
            <person name="Storey R."/>
            <person name="Thrimawithana A.H."/>
            <person name="Thomson S."/>
            <person name="David C."/>
            <person name="Testolin R."/>
            <person name="Huang H."/>
            <person name="Hellens R.P."/>
            <person name="Schaffer R.J."/>
        </authorList>
    </citation>
    <scope>NUCLEOTIDE SEQUENCE [LARGE SCALE GENOMIC DNA]</scope>
    <source>
        <strain evidence="3">cv. Red5</strain>
    </source>
</reference>